<keyword evidence="6 8" id="KW-1133">Transmembrane helix</keyword>
<protein>
    <recommendedName>
        <fullName evidence="8">Mannosyltransferase</fullName>
        <ecNumber evidence="8">2.4.1.-</ecNumber>
    </recommendedName>
</protein>
<evidence type="ECO:0000256" key="2">
    <source>
        <dbReference type="ARBA" id="ARBA00022676"/>
    </source>
</evidence>
<comment type="similarity">
    <text evidence="8">Belongs to the glycosyltransferase 22 family.</text>
</comment>
<keyword evidence="4 8" id="KW-0812">Transmembrane</keyword>
<name>A0AAD5Q2I0_9CRUS</name>
<comment type="caution">
    <text evidence="9">The sequence shown here is derived from an EMBL/GenBank/DDBJ whole genome shotgun (WGS) entry which is preliminary data.</text>
</comment>
<evidence type="ECO:0000256" key="7">
    <source>
        <dbReference type="ARBA" id="ARBA00023136"/>
    </source>
</evidence>
<dbReference type="GO" id="GO:0006506">
    <property type="term" value="P:GPI anchor biosynthetic process"/>
    <property type="evidence" value="ECO:0007669"/>
    <property type="project" value="TreeGrafter"/>
</dbReference>
<evidence type="ECO:0000313" key="10">
    <source>
        <dbReference type="Proteomes" id="UP000820818"/>
    </source>
</evidence>
<dbReference type="Proteomes" id="UP000820818">
    <property type="component" value="Linkage Group LG1"/>
</dbReference>
<organism evidence="9 10">
    <name type="scientific">Daphnia sinensis</name>
    <dbReference type="NCBI Taxonomy" id="1820382"/>
    <lineage>
        <taxon>Eukaryota</taxon>
        <taxon>Metazoa</taxon>
        <taxon>Ecdysozoa</taxon>
        <taxon>Arthropoda</taxon>
        <taxon>Crustacea</taxon>
        <taxon>Branchiopoda</taxon>
        <taxon>Diplostraca</taxon>
        <taxon>Cladocera</taxon>
        <taxon>Anomopoda</taxon>
        <taxon>Daphniidae</taxon>
        <taxon>Daphnia</taxon>
        <taxon>Daphnia similis group</taxon>
    </lineage>
</organism>
<dbReference type="PANTHER" id="PTHR22760">
    <property type="entry name" value="GLYCOSYLTRANSFERASE"/>
    <property type="match status" value="1"/>
</dbReference>
<feature type="transmembrane region" description="Helical" evidence="8">
    <location>
        <begin position="58"/>
        <end position="76"/>
    </location>
</feature>
<evidence type="ECO:0000256" key="8">
    <source>
        <dbReference type="RuleBase" id="RU363075"/>
    </source>
</evidence>
<keyword evidence="5 8" id="KW-0256">Endoplasmic reticulum</keyword>
<feature type="transmembrane region" description="Helical" evidence="8">
    <location>
        <begin position="332"/>
        <end position="349"/>
    </location>
</feature>
<keyword evidence="2 8" id="KW-0328">Glycosyltransferase</keyword>
<dbReference type="GO" id="GO:0000026">
    <property type="term" value="F:alpha-1,2-mannosyltransferase activity"/>
    <property type="evidence" value="ECO:0007669"/>
    <property type="project" value="TreeGrafter"/>
</dbReference>
<gene>
    <name evidence="9" type="ORF">GHT06_008700</name>
</gene>
<proteinExistence type="inferred from homology"/>
<feature type="transmembrane region" description="Helical" evidence="8">
    <location>
        <begin position="197"/>
        <end position="219"/>
    </location>
</feature>
<evidence type="ECO:0000256" key="4">
    <source>
        <dbReference type="ARBA" id="ARBA00022692"/>
    </source>
</evidence>
<feature type="transmembrane region" description="Helical" evidence="8">
    <location>
        <begin position="7"/>
        <end position="25"/>
    </location>
</feature>
<evidence type="ECO:0000256" key="6">
    <source>
        <dbReference type="ARBA" id="ARBA00022989"/>
    </source>
</evidence>
<comment type="subcellular location">
    <subcellularLocation>
        <location evidence="1 8">Endoplasmic reticulum membrane</location>
        <topology evidence="1 8">Multi-pass membrane protein</topology>
    </subcellularLocation>
</comment>
<dbReference type="AlphaFoldDB" id="A0AAD5Q2I0"/>
<dbReference type="EMBL" id="WJBH02000001">
    <property type="protein sequence ID" value="KAI9564959.1"/>
    <property type="molecule type" value="Genomic_DNA"/>
</dbReference>
<evidence type="ECO:0000256" key="1">
    <source>
        <dbReference type="ARBA" id="ARBA00004477"/>
    </source>
</evidence>
<evidence type="ECO:0000256" key="5">
    <source>
        <dbReference type="ARBA" id="ARBA00022824"/>
    </source>
</evidence>
<reference evidence="9 10" key="1">
    <citation type="submission" date="2022-05" db="EMBL/GenBank/DDBJ databases">
        <title>A multi-omics perspective on studying reproductive biology in Daphnia sinensis.</title>
        <authorList>
            <person name="Jia J."/>
        </authorList>
    </citation>
    <scope>NUCLEOTIDE SEQUENCE [LARGE SCALE GENOMIC DNA]</scope>
    <source>
        <strain evidence="9 10">WSL</strain>
    </source>
</reference>
<feature type="transmembrane region" description="Helical" evidence="8">
    <location>
        <begin position="247"/>
        <end position="271"/>
    </location>
</feature>
<dbReference type="Pfam" id="PF03901">
    <property type="entry name" value="Glyco_transf_22"/>
    <property type="match status" value="1"/>
</dbReference>
<dbReference type="PANTHER" id="PTHR22760:SF4">
    <property type="entry name" value="GPI MANNOSYLTRANSFERASE 3"/>
    <property type="match status" value="1"/>
</dbReference>
<keyword evidence="3" id="KW-0808">Transferase</keyword>
<evidence type="ECO:0000313" key="9">
    <source>
        <dbReference type="EMBL" id="KAI9564959.1"/>
    </source>
</evidence>
<accession>A0AAD5Q2I0</accession>
<dbReference type="InterPro" id="IPR005599">
    <property type="entry name" value="GPI_mannosylTrfase"/>
</dbReference>
<dbReference type="GO" id="GO:0005789">
    <property type="term" value="C:endoplasmic reticulum membrane"/>
    <property type="evidence" value="ECO:0007669"/>
    <property type="project" value="UniProtKB-SubCell"/>
</dbReference>
<dbReference type="EC" id="2.4.1.-" evidence="8"/>
<keyword evidence="7 8" id="KW-0472">Membrane</keyword>
<keyword evidence="10" id="KW-1185">Reference proteome</keyword>
<sequence length="487" mass="56873">MRNLEFLVLLLLIRLSSVIVVQTWFVPDEYWQSLEVSHRLSFGYGYLTWEWFEGIRSIIYPAVFVIPYKVLAYLSLDSQQALIYVPRVIQALFSVWAEWNFVKGIKNVLNRPQVSWFMLLELGNHFLYYVTSRTLANTVEMNLVLLGISYFLNHCKGAFLLCVMISCYMRPTSAPIWLPFLLCFIQQEKHWIFSKKFLKVVLECSVVLGAVLGLDSWWYGKPVLVPVQFLLFNVVTDLSQFYGEHSWHWYFTNALPSLMGPTLIPLVFIFSNKKASNYIDNKVITIQLSALLYILCHSFVGHKEIRFLTPIIPLLNFLAAIKLPTFRWRKTFLALFCVWNISLIWYLSVRHQRGVLDATKFIGSFVRPEDKVLYLMPCHSTPLYSHVHVNASLQFLTCPPNLHHLKNYVDEADRFYENPTKWLVDKPSWALAKYVVIFDTLFDTISSLLESNNYHVIGNFFHADMDQGRVGRRVLVFKKEKTKKSVQ</sequence>
<evidence type="ECO:0000256" key="3">
    <source>
        <dbReference type="ARBA" id="ARBA00022679"/>
    </source>
</evidence>
<feature type="transmembrane region" description="Helical" evidence="8">
    <location>
        <begin position="283"/>
        <end position="301"/>
    </location>
</feature>